<dbReference type="EMBL" id="AP012603">
    <property type="protein sequence ID" value="BAM87641.1"/>
    <property type="molecule type" value="Genomic_DNA"/>
</dbReference>
<feature type="domain" description="HTH cro/C1-type" evidence="4">
    <location>
        <begin position="46"/>
        <end position="91"/>
    </location>
</feature>
<dbReference type="InterPro" id="IPR039418">
    <property type="entry name" value="LexA-like"/>
</dbReference>
<dbReference type="KEGG" id="aol:S58_16330"/>
<dbReference type="InterPro" id="IPR015927">
    <property type="entry name" value="Peptidase_S24_S26A/B/C"/>
</dbReference>
<evidence type="ECO:0000256" key="2">
    <source>
        <dbReference type="ARBA" id="ARBA00023125"/>
    </source>
</evidence>
<dbReference type="SUPFAM" id="SSF51306">
    <property type="entry name" value="LexA/Signal peptidase"/>
    <property type="match status" value="1"/>
</dbReference>
<dbReference type="GO" id="GO:0003677">
    <property type="term" value="F:DNA binding"/>
    <property type="evidence" value="ECO:0007669"/>
    <property type="project" value="UniProtKB-KW"/>
</dbReference>
<dbReference type="eggNOG" id="COG2932">
    <property type="taxonomic scope" value="Bacteria"/>
</dbReference>
<dbReference type="SMART" id="SM00530">
    <property type="entry name" value="HTH_XRE"/>
    <property type="match status" value="1"/>
</dbReference>
<keyword evidence="2" id="KW-0238">DNA-binding</keyword>
<dbReference type="STRING" id="1245469.S58_16330"/>
<dbReference type="PROSITE" id="PS50943">
    <property type="entry name" value="HTH_CROC1"/>
    <property type="match status" value="1"/>
</dbReference>
<keyword evidence="6" id="KW-1185">Reference proteome</keyword>
<evidence type="ECO:0000313" key="5">
    <source>
        <dbReference type="EMBL" id="BAM87641.1"/>
    </source>
</evidence>
<protein>
    <recommendedName>
        <fullName evidence="4">HTH cro/C1-type domain-containing protein</fullName>
    </recommendedName>
</protein>
<dbReference type="Proteomes" id="UP000011841">
    <property type="component" value="Chromosome"/>
</dbReference>
<dbReference type="InterPro" id="IPR010982">
    <property type="entry name" value="Lambda_DNA-bd_dom_sf"/>
</dbReference>
<dbReference type="InterPro" id="IPR036286">
    <property type="entry name" value="LexA/Signal_pep-like_sf"/>
</dbReference>
<dbReference type="SUPFAM" id="SSF47413">
    <property type="entry name" value="lambda repressor-like DNA-binding domains"/>
    <property type="match status" value="1"/>
</dbReference>
<organism evidence="5 6">
    <name type="scientific">Bradyrhizobium oligotrophicum S58</name>
    <dbReference type="NCBI Taxonomy" id="1245469"/>
    <lineage>
        <taxon>Bacteria</taxon>
        <taxon>Pseudomonadati</taxon>
        <taxon>Pseudomonadota</taxon>
        <taxon>Alphaproteobacteria</taxon>
        <taxon>Hyphomicrobiales</taxon>
        <taxon>Nitrobacteraceae</taxon>
        <taxon>Bradyrhizobium</taxon>
    </lineage>
</organism>
<evidence type="ECO:0000259" key="4">
    <source>
        <dbReference type="PROSITE" id="PS50943"/>
    </source>
</evidence>
<dbReference type="HOGENOM" id="CLU_1159362_0_0_5"/>
<dbReference type="Pfam" id="PF00717">
    <property type="entry name" value="Peptidase_S24"/>
    <property type="match status" value="1"/>
</dbReference>
<evidence type="ECO:0000313" key="6">
    <source>
        <dbReference type="Proteomes" id="UP000011841"/>
    </source>
</evidence>
<evidence type="ECO:0000256" key="1">
    <source>
        <dbReference type="ARBA" id="ARBA00023015"/>
    </source>
</evidence>
<dbReference type="PANTHER" id="PTHR40661:SF3">
    <property type="entry name" value="FELS-1 PROPHAGE TRANSCRIPTIONAL REGULATOR"/>
    <property type="match status" value="1"/>
</dbReference>
<dbReference type="Gene3D" id="1.10.260.40">
    <property type="entry name" value="lambda repressor-like DNA-binding domains"/>
    <property type="match status" value="1"/>
</dbReference>
<keyword evidence="1" id="KW-0805">Transcription regulation</keyword>
<name>M4Z453_9BRAD</name>
<dbReference type="PATRIC" id="fig|1245469.3.peg.1671"/>
<reference evidence="5 6" key="1">
    <citation type="journal article" date="2013" name="Appl. Environ. Microbiol.">
        <title>Genome analysis suggests that the soil oligotrophic bacterium Agromonas oligotrophica (Bradyrhizobium oligotrophicum) is a nitrogen-fixing symbiont of Aeschynomene indica.</title>
        <authorList>
            <person name="Okubo T."/>
            <person name="Fukushima S."/>
            <person name="Itakura M."/>
            <person name="Oshima K."/>
            <person name="Longtonglang A."/>
            <person name="Teaumroong N."/>
            <person name="Mitsui H."/>
            <person name="Hattori M."/>
            <person name="Hattori R."/>
            <person name="Hattori T."/>
            <person name="Minamisawa K."/>
        </authorList>
    </citation>
    <scope>NUCLEOTIDE SEQUENCE [LARGE SCALE GENOMIC DNA]</scope>
    <source>
        <strain evidence="5 6">S58</strain>
    </source>
</reference>
<accession>M4Z453</accession>
<keyword evidence="3" id="KW-0804">Transcription</keyword>
<dbReference type="PANTHER" id="PTHR40661">
    <property type="match status" value="1"/>
</dbReference>
<gene>
    <name evidence="5" type="ORF">S58_16330</name>
</gene>
<dbReference type="CDD" id="cd00093">
    <property type="entry name" value="HTH_XRE"/>
    <property type="match status" value="1"/>
</dbReference>
<sequence length="239" mass="26021">MVLSFGRTGNGTMAKAVQPGRKHRVHPKLETIKERVEERVLGLKTSRNELSRRAGLGLSYLNDLLSGKSLNPTREGLTKLAPVLDCDYAYLVGEQDTPRTAATGVLPQNVEPVTLVMKSITLYQTGLTDPDGFFALNDSRRAPFVMPLSNDVYCIAVPDDTMAPRFRVGEVVIVNPNKQVGHGGFAVVHQTDGRVAIREVVTISIDKITVRMLGDGTVVDLPRSQVKALDRIIGSCELG</sequence>
<dbReference type="CDD" id="cd06529">
    <property type="entry name" value="S24_LexA-like"/>
    <property type="match status" value="1"/>
</dbReference>
<dbReference type="Gene3D" id="2.10.109.10">
    <property type="entry name" value="Umud Fragment, subunit A"/>
    <property type="match status" value="1"/>
</dbReference>
<evidence type="ECO:0000256" key="3">
    <source>
        <dbReference type="ARBA" id="ARBA00023163"/>
    </source>
</evidence>
<proteinExistence type="predicted"/>
<dbReference type="InterPro" id="IPR001387">
    <property type="entry name" value="Cro/C1-type_HTH"/>
</dbReference>
<dbReference type="AlphaFoldDB" id="M4Z453"/>